<evidence type="ECO:0000313" key="2">
    <source>
        <dbReference type="Proteomes" id="UP001341840"/>
    </source>
</evidence>
<gene>
    <name evidence="1" type="ORF">PIB30_090684</name>
</gene>
<keyword evidence="2" id="KW-1185">Reference proteome</keyword>
<evidence type="ECO:0000313" key="1">
    <source>
        <dbReference type="EMBL" id="MED6225122.1"/>
    </source>
</evidence>
<comment type="caution">
    <text evidence="1">The sequence shown here is derived from an EMBL/GenBank/DDBJ whole genome shotgun (WGS) entry which is preliminary data.</text>
</comment>
<reference evidence="1 2" key="1">
    <citation type="journal article" date="2023" name="Plants (Basel)">
        <title>Bridging the Gap: Combining Genomics and Transcriptomics Approaches to Understand Stylosanthes scabra, an Orphan Legume from the Brazilian Caatinga.</title>
        <authorList>
            <person name="Ferreira-Neto J.R.C."/>
            <person name="da Silva M.D."/>
            <person name="Binneck E."/>
            <person name="de Melo N.F."/>
            <person name="da Silva R.H."/>
            <person name="de Melo A.L.T.M."/>
            <person name="Pandolfi V."/>
            <person name="Bustamante F.O."/>
            <person name="Brasileiro-Vidal A.C."/>
            <person name="Benko-Iseppon A.M."/>
        </authorList>
    </citation>
    <scope>NUCLEOTIDE SEQUENCE [LARGE SCALE GENOMIC DNA]</scope>
    <source>
        <tissue evidence="1">Leaves</tissue>
    </source>
</reference>
<proteinExistence type="predicted"/>
<sequence length="108" mass="12353">MVLKRDGLCPCCHAVPESVDHCFRSCARATEVWKSLAIMRDETGGMMDFKAWVQHICKHCPTIFGAGLWWIWRDRNNFVFGSDDPWPSNKIIALAKHAAHEYTSSLNM</sequence>
<evidence type="ECO:0008006" key="3">
    <source>
        <dbReference type="Google" id="ProtNLM"/>
    </source>
</evidence>
<dbReference type="Proteomes" id="UP001341840">
    <property type="component" value="Unassembled WGS sequence"/>
</dbReference>
<dbReference type="EMBL" id="JASCZI010273627">
    <property type="protein sequence ID" value="MED6225122.1"/>
    <property type="molecule type" value="Genomic_DNA"/>
</dbReference>
<name>A0ABU6ZT51_9FABA</name>
<accession>A0ABU6ZT51</accession>
<protein>
    <recommendedName>
        <fullName evidence="3">Reverse transcriptase zinc-binding domain-containing protein</fullName>
    </recommendedName>
</protein>
<organism evidence="1 2">
    <name type="scientific">Stylosanthes scabra</name>
    <dbReference type="NCBI Taxonomy" id="79078"/>
    <lineage>
        <taxon>Eukaryota</taxon>
        <taxon>Viridiplantae</taxon>
        <taxon>Streptophyta</taxon>
        <taxon>Embryophyta</taxon>
        <taxon>Tracheophyta</taxon>
        <taxon>Spermatophyta</taxon>
        <taxon>Magnoliopsida</taxon>
        <taxon>eudicotyledons</taxon>
        <taxon>Gunneridae</taxon>
        <taxon>Pentapetalae</taxon>
        <taxon>rosids</taxon>
        <taxon>fabids</taxon>
        <taxon>Fabales</taxon>
        <taxon>Fabaceae</taxon>
        <taxon>Papilionoideae</taxon>
        <taxon>50 kb inversion clade</taxon>
        <taxon>dalbergioids sensu lato</taxon>
        <taxon>Dalbergieae</taxon>
        <taxon>Pterocarpus clade</taxon>
        <taxon>Stylosanthes</taxon>
    </lineage>
</organism>
<feature type="non-terminal residue" evidence="1">
    <location>
        <position position="108"/>
    </location>
</feature>